<protein>
    <recommendedName>
        <fullName evidence="3">Phosphodiester glycosidase domain-containing protein</fullName>
    </recommendedName>
</protein>
<proteinExistence type="predicted"/>
<dbReference type="InterPro" id="IPR018711">
    <property type="entry name" value="NAGPA"/>
</dbReference>
<name>A0A1F5FEY5_9BACT</name>
<dbReference type="EMBL" id="MFAM01000056">
    <property type="protein sequence ID" value="OGD78179.1"/>
    <property type="molecule type" value="Genomic_DNA"/>
</dbReference>
<evidence type="ECO:0000256" key="1">
    <source>
        <dbReference type="SAM" id="Coils"/>
    </source>
</evidence>
<accession>A0A1F5FEY5</accession>
<evidence type="ECO:0000256" key="2">
    <source>
        <dbReference type="SAM" id="Phobius"/>
    </source>
</evidence>
<sequence>MKIGPKLSKYKVGFAAVGLGLCLVVGVFAYLGREMWLAQEIITRQENGLGKSEETIASMSAQIFNLENEDQRKKNKELDEKMKQIESSFRQTLSVWERLADLRAVSIKDAAKYDKEMAAALKWFSEGNYSSAAAKLTSLPPLMERDRVAAMSVGIKIENLVVENKPPESGYRRQRVNVDGAEFVVDVVTASLSNTKVIVDTASENDCGNNCPVMSLSDYVARSGAFAGVNGSYFCPAEYPTCAGKTNSFDTLLMNKNKKYFNSDNNVYSVVPAAIFNGTSARFVSRSLEWGRDTGVDAVIANQPLLVAGGKAAFGGDGDSKHASRGGRSFIGSGGGNVYIGVVRGATVAEAAKVLAAMGLENALNLDDGGSTALWSGGYKAGPGRNIPNAVLLVRR</sequence>
<keyword evidence="2" id="KW-0472">Membrane</keyword>
<feature type="coiled-coil region" evidence="1">
    <location>
        <begin position="49"/>
        <end position="88"/>
    </location>
</feature>
<organism evidence="4 5">
    <name type="scientific">Candidatus Collierbacteria bacterium RIFOXYB1_FULL_49_13</name>
    <dbReference type="NCBI Taxonomy" id="1817728"/>
    <lineage>
        <taxon>Bacteria</taxon>
        <taxon>Candidatus Collieribacteriota</taxon>
    </lineage>
</organism>
<gene>
    <name evidence="4" type="ORF">A2368_01460</name>
</gene>
<keyword evidence="2" id="KW-1133">Transmembrane helix</keyword>
<evidence type="ECO:0000313" key="4">
    <source>
        <dbReference type="EMBL" id="OGD78179.1"/>
    </source>
</evidence>
<evidence type="ECO:0000259" key="3">
    <source>
        <dbReference type="Pfam" id="PF09992"/>
    </source>
</evidence>
<dbReference type="Pfam" id="PF09992">
    <property type="entry name" value="NAGPA"/>
    <property type="match status" value="1"/>
</dbReference>
<keyword evidence="1" id="KW-0175">Coiled coil</keyword>
<comment type="caution">
    <text evidence="4">The sequence shown here is derived from an EMBL/GenBank/DDBJ whole genome shotgun (WGS) entry which is preliminary data.</text>
</comment>
<dbReference type="Proteomes" id="UP000176682">
    <property type="component" value="Unassembled WGS sequence"/>
</dbReference>
<dbReference type="AlphaFoldDB" id="A0A1F5FEY5"/>
<evidence type="ECO:0000313" key="5">
    <source>
        <dbReference type="Proteomes" id="UP000176682"/>
    </source>
</evidence>
<feature type="transmembrane region" description="Helical" evidence="2">
    <location>
        <begin position="12"/>
        <end position="31"/>
    </location>
</feature>
<keyword evidence="2" id="KW-0812">Transmembrane</keyword>
<feature type="domain" description="Phosphodiester glycosidase" evidence="3">
    <location>
        <begin position="225"/>
        <end position="393"/>
    </location>
</feature>
<reference evidence="4 5" key="1">
    <citation type="journal article" date="2016" name="Nat. Commun.">
        <title>Thousands of microbial genomes shed light on interconnected biogeochemical processes in an aquifer system.</title>
        <authorList>
            <person name="Anantharaman K."/>
            <person name="Brown C.T."/>
            <person name="Hug L.A."/>
            <person name="Sharon I."/>
            <person name="Castelle C.J."/>
            <person name="Probst A.J."/>
            <person name="Thomas B.C."/>
            <person name="Singh A."/>
            <person name="Wilkins M.J."/>
            <person name="Karaoz U."/>
            <person name="Brodie E.L."/>
            <person name="Williams K.H."/>
            <person name="Hubbard S.S."/>
            <person name="Banfield J.F."/>
        </authorList>
    </citation>
    <scope>NUCLEOTIDE SEQUENCE [LARGE SCALE GENOMIC DNA]</scope>
</reference>